<dbReference type="CDD" id="cd06171">
    <property type="entry name" value="Sigma70_r4"/>
    <property type="match status" value="1"/>
</dbReference>
<comment type="similarity">
    <text evidence="1">Belongs to the sigma-70 factor family. ECF subfamily.</text>
</comment>
<evidence type="ECO:0000256" key="5">
    <source>
        <dbReference type="ARBA" id="ARBA00023163"/>
    </source>
</evidence>
<evidence type="ECO:0000259" key="6">
    <source>
        <dbReference type="Pfam" id="PF04542"/>
    </source>
</evidence>
<dbReference type="NCBIfam" id="TIGR02937">
    <property type="entry name" value="sigma70-ECF"/>
    <property type="match status" value="1"/>
</dbReference>
<keyword evidence="4" id="KW-0238">DNA-binding</keyword>
<name>A0A7W4TMP1_KINRA</name>
<dbReference type="GO" id="GO:0003677">
    <property type="term" value="F:DNA binding"/>
    <property type="evidence" value="ECO:0007669"/>
    <property type="project" value="UniProtKB-KW"/>
</dbReference>
<accession>A0A7W4TMP1</accession>
<dbReference type="InterPro" id="IPR039425">
    <property type="entry name" value="RNA_pol_sigma-70-like"/>
</dbReference>
<dbReference type="InterPro" id="IPR007627">
    <property type="entry name" value="RNA_pol_sigma70_r2"/>
</dbReference>
<evidence type="ECO:0000313" key="9">
    <source>
        <dbReference type="Proteomes" id="UP000533269"/>
    </source>
</evidence>
<keyword evidence="5" id="KW-0804">Transcription</keyword>
<reference evidence="8 9" key="1">
    <citation type="submission" date="2020-08" db="EMBL/GenBank/DDBJ databases">
        <title>The Agave Microbiome: Exploring the role of microbial communities in plant adaptations to desert environments.</title>
        <authorList>
            <person name="Partida-Martinez L.P."/>
        </authorList>
    </citation>
    <scope>NUCLEOTIDE SEQUENCE [LARGE SCALE GENOMIC DNA]</scope>
    <source>
        <strain evidence="8 9">AS2.23</strain>
    </source>
</reference>
<evidence type="ECO:0000256" key="2">
    <source>
        <dbReference type="ARBA" id="ARBA00023015"/>
    </source>
</evidence>
<feature type="domain" description="RNA polymerase sigma factor 70 region 4 type 2" evidence="7">
    <location>
        <begin position="101"/>
        <end position="153"/>
    </location>
</feature>
<evidence type="ECO:0000256" key="3">
    <source>
        <dbReference type="ARBA" id="ARBA00023082"/>
    </source>
</evidence>
<dbReference type="RefSeq" id="WP_012085608.1">
    <property type="nucleotide sequence ID" value="NZ_JACHVY010000001.1"/>
</dbReference>
<comment type="caution">
    <text evidence="8">The sequence shown here is derived from an EMBL/GenBank/DDBJ whole genome shotgun (WGS) entry which is preliminary data.</text>
</comment>
<dbReference type="Gene3D" id="1.10.10.10">
    <property type="entry name" value="Winged helix-like DNA-binding domain superfamily/Winged helix DNA-binding domain"/>
    <property type="match status" value="1"/>
</dbReference>
<dbReference type="InterPro" id="IPR036388">
    <property type="entry name" value="WH-like_DNA-bd_sf"/>
</dbReference>
<dbReference type="PANTHER" id="PTHR43133:SF50">
    <property type="entry name" value="ECF RNA POLYMERASE SIGMA FACTOR SIGM"/>
    <property type="match status" value="1"/>
</dbReference>
<dbReference type="SUPFAM" id="SSF88659">
    <property type="entry name" value="Sigma3 and sigma4 domains of RNA polymerase sigma factors"/>
    <property type="match status" value="1"/>
</dbReference>
<evidence type="ECO:0000259" key="7">
    <source>
        <dbReference type="Pfam" id="PF08281"/>
    </source>
</evidence>
<dbReference type="NCBIfam" id="TIGR02983">
    <property type="entry name" value="SigE-fam_strep"/>
    <property type="match status" value="1"/>
</dbReference>
<proteinExistence type="inferred from homology"/>
<dbReference type="GO" id="GO:0016987">
    <property type="term" value="F:sigma factor activity"/>
    <property type="evidence" value="ECO:0007669"/>
    <property type="project" value="UniProtKB-KW"/>
</dbReference>
<dbReference type="Pfam" id="PF08281">
    <property type="entry name" value="Sigma70_r4_2"/>
    <property type="match status" value="1"/>
</dbReference>
<gene>
    <name evidence="8" type="ORF">FHR75_002090</name>
</gene>
<feature type="domain" description="RNA polymerase sigma-70 region 2" evidence="6">
    <location>
        <begin position="9"/>
        <end position="76"/>
    </location>
</feature>
<dbReference type="AlphaFoldDB" id="A0A7W4TMP1"/>
<dbReference type="EMBL" id="JACHVY010000001">
    <property type="protein sequence ID" value="MBB2901302.1"/>
    <property type="molecule type" value="Genomic_DNA"/>
</dbReference>
<dbReference type="InterPro" id="IPR014325">
    <property type="entry name" value="RNA_pol_sigma-E_actinobac"/>
</dbReference>
<evidence type="ECO:0000256" key="1">
    <source>
        <dbReference type="ARBA" id="ARBA00010641"/>
    </source>
</evidence>
<dbReference type="InterPro" id="IPR013324">
    <property type="entry name" value="RNA_pol_sigma_r3/r4-like"/>
</dbReference>
<dbReference type="PANTHER" id="PTHR43133">
    <property type="entry name" value="RNA POLYMERASE ECF-TYPE SIGMA FACTO"/>
    <property type="match status" value="1"/>
</dbReference>
<dbReference type="Proteomes" id="UP000533269">
    <property type="component" value="Unassembled WGS sequence"/>
</dbReference>
<dbReference type="SUPFAM" id="SSF88946">
    <property type="entry name" value="Sigma2 domain of RNA polymerase sigma factors"/>
    <property type="match status" value="1"/>
</dbReference>
<organism evidence="8 9">
    <name type="scientific">Kineococcus radiotolerans</name>
    <dbReference type="NCBI Taxonomy" id="131568"/>
    <lineage>
        <taxon>Bacteria</taxon>
        <taxon>Bacillati</taxon>
        <taxon>Actinomycetota</taxon>
        <taxon>Actinomycetes</taxon>
        <taxon>Kineosporiales</taxon>
        <taxon>Kineosporiaceae</taxon>
        <taxon>Kineococcus</taxon>
    </lineage>
</organism>
<dbReference type="Pfam" id="PF04542">
    <property type="entry name" value="Sigma70_r2"/>
    <property type="match status" value="1"/>
</dbReference>
<evidence type="ECO:0000256" key="4">
    <source>
        <dbReference type="ARBA" id="ARBA00023125"/>
    </source>
</evidence>
<keyword evidence="3" id="KW-0731">Sigma factor</keyword>
<dbReference type="InterPro" id="IPR013325">
    <property type="entry name" value="RNA_pol_sigma_r2"/>
</dbReference>
<dbReference type="OMA" id="YVKRMVV"/>
<dbReference type="InterPro" id="IPR014284">
    <property type="entry name" value="RNA_pol_sigma-70_dom"/>
</dbReference>
<reference evidence="8 9" key="2">
    <citation type="submission" date="2020-08" db="EMBL/GenBank/DDBJ databases">
        <authorList>
            <person name="Partida-Martinez L."/>
            <person name="Huntemann M."/>
            <person name="Clum A."/>
            <person name="Wang J."/>
            <person name="Palaniappan K."/>
            <person name="Ritter S."/>
            <person name="Chen I.-M."/>
            <person name="Stamatis D."/>
            <person name="Reddy T."/>
            <person name="O'Malley R."/>
            <person name="Daum C."/>
            <person name="Shapiro N."/>
            <person name="Ivanova N."/>
            <person name="Kyrpides N."/>
            <person name="Woyke T."/>
        </authorList>
    </citation>
    <scope>NUCLEOTIDE SEQUENCE [LARGE SCALE GENOMIC DNA]</scope>
    <source>
        <strain evidence="8 9">AS2.23</strain>
    </source>
</reference>
<dbReference type="GO" id="GO:0006352">
    <property type="term" value="P:DNA-templated transcription initiation"/>
    <property type="evidence" value="ECO:0007669"/>
    <property type="project" value="InterPro"/>
</dbReference>
<dbReference type="Gene3D" id="1.10.1740.10">
    <property type="match status" value="1"/>
</dbReference>
<evidence type="ECO:0000313" key="8">
    <source>
        <dbReference type="EMBL" id="MBB2901302.1"/>
    </source>
</evidence>
<keyword evidence="2" id="KW-0805">Transcription regulation</keyword>
<protein>
    <submittedName>
        <fullName evidence="8">RNA polymerase sigma-70 factor (Sigma-E family)</fullName>
    </submittedName>
</protein>
<sequence>MELNYEEFVAARGPALQRLARGLLRNPSDAEDVVQDVLAKALLKWNRISAADDPIAYVNRMLVNESTSFWRRTARREDPRAPEDLPVSAAADATQRFLDRDALLAAVRTLPTKQRSVVALRYLDEMDDERIADILDMTTGAVRVNASRGLATLRAAMKLPATV</sequence>
<dbReference type="InterPro" id="IPR013249">
    <property type="entry name" value="RNA_pol_sigma70_r4_t2"/>
</dbReference>